<dbReference type="Pfam" id="PF00165">
    <property type="entry name" value="HTH_AraC"/>
    <property type="match status" value="1"/>
</dbReference>
<evidence type="ECO:0000256" key="1">
    <source>
        <dbReference type="ARBA" id="ARBA00023015"/>
    </source>
</evidence>
<evidence type="ECO:0000259" key="3">
    <source>
        <dbReference type="PROSITE" id="PS01124"/>
    </source>
</evidence>
<sequence length="64" mass="7478">MRDNYTEPLRIAELAAKVNMRVPSFHRHFKQVTSMAPVQFQKRVRPSGSAPPLALYRQHFITRV</sequence>
<keyword evidence="5" id="KW-1185">Reference proteome</keyword>
<feature type="domain" description="HTH araC/xylS-type" evidence="3">
    <location>
        <begin position="1"/>
        <end position="64"/>
    </location>
</feature>
<comment type="caution">
    <text evidence="4">The sequence shown here is derived from an EMBL/GenBank/DDBJ whole genome shotgun (WGS) entry which is preliminary data.</text>
</comment>
<dbReference type="Gene3D" id="1.10.10.60">
    <property type="entry name" value="Homeodomain-like"/>
    <property type="match status" value="1"/>
</dbReference>
<dbReference type="GO" id="GO:0003700">
    <property type="term" value="F:DNA-binding transcription factor activity"/>
    <property type="evidence" value="ECO:0007669"/>
    <property type="project" value="InterPro"/>
</dbReference>
<evidence type="ECO:0000313" key="4">
    <source>
        <dbReference type="EMBL" id="NYT73556.1"/>
    </source>
</evidence>
<reference evidence="4 5" key="1">
    <citation type="submission" date="2020-07" db="EMBL/GenBank/DDBJ databases">
        <title>Halomonas sp. QX-2 draft genome sequence.</title>
        <authorList>
            <person name="Qiu X."/>
        </authorList>
    </citation>
    <scope>NUCLEOTIDE SEQUENCE [LARGE SCALE GENOMIC DNA]</scope>
    <source>
        <strain evidence="4 5">QX-2</strain>
    </source>
</reference>
<evidence type="ECO:0000256" key="2">
    <source>
        <dbReference type="ARBA" id="ARBA00023163"/>
    </source>
</evidence>
<protein>
    <submittedName>
        <fullName evidence="4">Helix-turn-helix transcriptional regulator</fullName>
    </submittedName>
</protein>
<accession>A0A7Z0N951</accession>
<gene>
    <name evidence="4" type="ORF">HZU72_14125</name>
</gene>
<dbReference type="SUPFAM" id="SSF46689">
    <property type="entry name" value="Homeodomain-like"/>
    <property type="match status" value="1"/>
</dbReference>
<dbReference type="PANTHER" id="PTHR43436:SF1">
    <property type="entry name" value="TRANSCRIPTIONAL REGULATORY PROTEIN"/>
    <property type="match status" value="1"/>
</dbReference>
<dbReference type="Proteomes" id="UP000520876">
    <property type="component" value="Unassembled WGS sequence"/>
</dbReference>
<dbReference type="PROSITE" id="PS01124">
    <property type="entry name" value="HTH_ARAC_FAMILY_2"/>
    <property type="match status" value="1"/>
</dbReference>
<dbReference type="RefSeq" id="WP_180093170.1">
    <property type="nucleotide sequence ID" value="NZ_CAXAZJ010000035.1"/>
</dbReference>
<organism evidence="4 5">
    <name type="scientific">Vreelandella sedimenti</name>
    <dbReference type="NCBI Taxonomy" id="2729618"/>
    <lineage>
        <taxon>Bacteria</taxon>
        <taxon>Pseudomonadati</taxon>
        <taxon>Pseudomonadota</taxon>
        <taxon>Gammaproteobacteria</taxon>
        <taxon>Oceanospirillales</taxon>
        <taxon>Halomonadaceae</taxon>
        <taxon>Vreelandella</taxon>
    </lineage>
</organism>
<dbReference type="PANTHER" id="PTHR43436">
    <property type="entry name" value="ARAC-FAMILY TRANSCRIPTIONAL REGULATOR"/>
    <property type="match status" value="1"/>
</dbReference>
<keyword evidence="2" id="KW-0804">Transcription</keyword>
<name>A0A7Z0N951_9GAMM</name>
<dbReference type="InterPro" id="IPR018060">
    <property type="entry name" value="HTH_AraC"/>
</dbReference>
<dbReference type="EMBL" id="JACCGK010000011">
    <property type="protein sequence ID" value="NYT73556.1"/>
    <property type="molecule type" value="Genomic_DNA"/>
</dbReference>
<dbReference type="GO" id="GO:0043565">
    <property type="term" value="F:sequence-specific DNA binding"/>
    <property type="evidence" value="ECO:0007669"/>
    <property type="project" value="InterPro"/>
</dbReference>
<proteinExistence type="predicted"/>
<evidence type="ECO:0000313" key="5">
    <source>
        <dbReference type="Proteomes" id="UP000520876"/>
    </source>
</evidence>
<dbReference type="AlphaFoldDB" id="A0A7Z0N951"/>
<dbReference type="InterPro" id="IPR009057">
    <property type="entry name" value="Homeodomain-like_sf"/>
</dbReference>
<keyword evidence="1" id="KW-0805">Transcription regulation</keyword>